<feature type="non-terminal residue" evidence="2">
    <location>
        <position position="1"/>
    </location>
</feature>
<dbReference type="Gene3D" id="3.60.10.10">
    <property type="entry name" value="Endonuclease/exonuclease/phosphatase"/>
    <property type="match status" value="1"/>
</dbReference>
<dbReference type="EMBL" id="GECU01014630">
    <property type="protein sequence ID" value="JAS93076.1"/>
    <property type="molecule type" value="Transcribed_RNA"/>
</dbReference>
<accession>A0A1B6J1P2</accession>
<evidence type="ECO:0000313" key="2">
    <source>
        <dbReference type="EMBL" id="JAS93076.1"/>
    </source>
</evidence>
<sequence>LIKGNIKHHEFLAPQLQSLEAVSIKIILQNGLNFSLVSAYLPPNKRFVDEDFNRILYNNSPTILMGDLNSKNTLWGCRTNNPKGNKLNDYLMRTTINISAPVEPTFYPWQ</sequence>
<dbReference type="AlphaFoldDB" id="A0A1B6J1P2"/>
<gene>
    <name evidence="2" type="ORF">g.55955</name>
</gene>
<protein>
    <recommendedName>
        <fullName evidence="1">Endonuclease/exonuclease/phosphatase domain-containing protein</fullName>
    </recommendedName>
</protein>
<dbReference type="InterPro" id="IPR005135">
    <property type="entry name" value="Endo/exonuclease/phosphatase"/>
</dbReference>
<dbReference type="InterPro" id="IPR036691">
    <property type="entry name" value="Endo/exonu/phosph_ase_sf"/>
</dbReference>
<reference evidence="2" key="1">
    <citation type="submission" date="2015-11" db="EMBL/GenBank/DDBJ databases">
        <title>De novo transcriptome assembly of four potential Pierce s Disease insect vectors from Arizona vineyards.</title>
        <authorList>
            <person name="Tassone E.E."/>
        </authorList>
    </citation>
    <scope>NUCLEOTIDE SEQUENCE</scope>
</reference>
<dbReference type="SUPFAM" id="SSF56219">
    <property type="entry name" value="DNase I-like"/>
    <property type="match status" value="1"/>
</dbReference>
<feature type="domain" description="Endonuclease/exonuclease/phosphatase" evidence="1">
    <location>
        <begin position="35"/>
        <end position="107"/>
    </location>
</feature>
<dbReference type="Pfam" id="PF14529">
    <property type="entry name" value="Exo_endo_phos_2"/>
    <property type="match status" value="1"/>
</dbReference>
<feature type="non-terminal residue" evidence="2">
    <location>
        <position position="110"/>
    </location>
</feature>
<dbReference type="PANTHER" id="PTHR33273:SF2">
    <property type="entry name" value="ENDONUCLEASE_EXONUCLEASE_PHOSPHATASE DOMAIN-CONTAINING PROTEIN"/>
    <property type="match status" value="1"/>
</dbReference>
<name>A0A1B6J1P2_9HEMI</name>
<dbReference type="GO" id="GO:0003824">
    <property type="term" value="F:catalytic activity"/>
    <property type="evidence" value="ECO:0007669"/>
    <property type="project" value="InterPro"/>
</dbReference>
<proteinExistence type="predicted"/>
<dbReference type="PANTHER" id="PTHR33273">
    <property type="entry name" value="DOMAIN-CONTAINING PROTEIN, PUTATIVE-RELATED"/>
    <property type="match status" value="1"/>
</dbReference>
<evidence type="ECO:0000259" key="1">
    <source>
        <dbReference type="Pfam" id="PF14529"/>
    </source>
</evidence>
<organism evidence="2">
    <name type="scientific">Homalodisca liturata</name>
    <dbReference type="NCBI Taxonomy" id="320908"/>
    <lineage>
        <taxon>Eukaryota</taxon>
        <taxon>Metazoa</taxon>
        <taxon>Ecdysozoa</taxon>
        <taxon>Arthropoda</taxon>
        <taxon>Hexapoda</taxon>
        <taxon>Insecta</taxon>
        <taxon>Pterygota</taxon>
        <taxon>Neoptera</taxon>
        <taxon>Paraneoptera</taxon>
        <taxon>Hemiptera</taxon>
        <taxon>Auchenorrhyncha</taxon>
        <taxon>Membracoidea</taxon>
        <taxon>Cicadellidae</taxon>
        <taxon>Cicadellinae</taxon>
        <taxon>Proconiini</taxon>
        <taxon>Homalodisca</taxon>
    </lineage>
</organism>